<dbReference type="GO" id="GO:0051607">
    <property type="term" value="P:defense response to virus"/>
    <property type="evidence" value="ECO:0007669"/>
    <property type="project" value="UniProtKB-KW"/>
</dbReference>
<dbReference type="GO" id="GO:0005524">
    <property type="term" value="F:ATP binding"/>
    <property type="evidence" value="ECO:0007669"/>
    <property type="project" value="UniProtKB-KW"/>
</dbReference>
<evidence type="ECO:0000256" key="1">
    <source>
        <dbReference type="ARBA" id="ARBA00006847"/>
    </source>
</evidence>
<feature type="domain" description="HD Cas3-type" evidence="9">
    <location>
        <begin position="102"/>
        <end position="328"/>
    </location>
</feature>
<dbReference type="InterPro" id="IPR038257">
    <property type="entry name" value="CRISPR-assoc_Cas3_HD_sf"/>
</dbReference>
<comment type="similarity">
    <text evidence="1">In the N-terminal section; belongs to the CRISPR-associated nuclease Cas3-HD family.</text>
</comment>
<dbReference type="GO" id="GO:0046872">
    <property type="term" value="F:metal ion binding"/>
    <property type="evidence" value="ECO:0007669"/>
    <property type="project" value="UniProtKB-KW"/>
</dbReference>
<comment type="similarity">
    <text evidence="2">In the central section; belongs to the CRISPR-associated helicase Cas3 family.</text>
</comment>
<dbReference type="NCBIfam" id="TIGR02562">
    <property type="entry name" value="cas3_yersinia"/>
    <property type="match status" value="1"/>
</dbReference>
<evidence type="ECO:0000256" key="8">
    <source>
        <dbReference type="ARBA" id="ARBA00023118"/>
    </source>
</evidence>
<proteinExistence type="inferred from homology"/>
<gene>
    <name evidence="10" type="primary">cas3f</name>
    <name evidence="10" type="ORF">EU508_12655</name>
</gene>
<evidence type="ECO:0000259" key="9">
    <source>
        <dbReference type="PROSITE" id="PS51643"/>
    </source>
</evidence>
<comment type="caution">
    <text evidence="10">The sequence shown here is derived from an EMBL/GenBank/DDBJ whole genome shotgun (WGS) entry which is preliminary data.</text>
</comment>
<reference evidence="10 11" key="1">
    <citation type="submission" date="2019-01" db="EMBL/GenBank/DDBJ databases">
        <title>Genome sequences of marine Pseudoalteromonas species.</title>
        <authorList>
            <person name="Boraston A.B."/>
            <person name="Hehemann J.-H."/>
            <person name="Vickers C.J."/>
            <person name="Salama-Alber O."/>
            <person name="Abe K."/>
            <person name="Hettle A.J."/>
        </authorList>
    </citation>
    <scope>NUCLEOTIDE SEQUENCE [LARGE SCALE GENOMIC DNA]</scope>
    <source>
        <strain evidence="10 11">PS42</strain>
    </source>
</reference>
<evidence type="ECO:0000256" key="3">
    <source>
        <dbReference type="ARBA" id="ARBA00022723"/>
    </source>
</evidence>
<evidence type="ECO:0000256" key="7">
    <source>
        <dbReference type="ARBA" id="ARBA00022840"/>
    </source>
</evidence>
<keyword evidence="5" id="KW-0378">Hydrolase</keyword>
<dbReference type="RefSeq" id="WP_149614533.1">
    <property type="nucleotide sequence ID" value="NZ_SEUK01000051.1"/>
</dbReference>
<dbReference type="AlphaFoldDB" id="A0AB73BFH9"/>
<dbReference type="Pfam" id="PF21384">
    <property type="entry name" value="Cas3_I-F_Cas2"/>
    <property type="match status" value="1"/>
</dbReference>
<dbReference type="InterPro" id="IPR006483">
    <property type="entry name" value="CRISPR-assoc_Cas3_HD"/>
</dbReference>
<keyword evidence="8" id="KW-0051">Antiviral defense</keyword>
<dbReference type="InterPro" id="IPR013395">
    <property type="entry name" value="CRISPR-assoc_Cas3_yers"/>
</dbReference>
<dbReference type="Gene3D" id="1.10.3210.30">
    <property type="match status" value="1"/>
</dbReference>
<dbReference type="Pfam" id="PF22590">
    <property type="entry name" value="Cas3-like_C_2"/>
    <property type="match status" value="1"/>
</dbReference>
<dbReference type="InterPro" id="IPR054712">
    <property type="entry name" value="Cas3-like_dom"/>
</dbReference>
<evidence type="ECO:0000313" key="11">
    <source>
        <dbReference type="Proteomes" id="UP000324162"/>
    </source>
</evidence>
<name>A0AB73BFH9_9GAMM</name>
<evidence type="ECO:0000256" key="4">
    <source>
        <dbReference type="ARBA" id="ARBA00022741"/>
    </source>
</evidence>
<protein>
    <submittedName>
        <fullName evidence="10">Type I-F CRISPR-associated helicase Cas3</fullName>
    </submittedName>
</protein>
<keyword evidence="4" id="KW-0547">Nucleotide-binding</keyword>
<keyword evidence="3" id="KW-0479">Metal-binding</keyword>
<keyword evidence="7" id="KW-0067">ATP-binding</keyword>
<dbReference type="SUPFAM" id="SSF52540">
    <property type="entry name" value="P-loop containing nucleoside triphosphate hydrolases"/>
    <property type="match status" value="1"/>
</dbReference>
<dbReference type="GO" id="GO:0016787">
    <property type="term" value="F:hydrolase activity"/>
    <property type="evidence" value="ECO:0007669"/>
    <property type="project" value="UniProtKB-KW"/>
</dbReference>
<dbReference type="GO" id="GO:0004386">
    <property type="term" value="F:helicase activity"/>
    <property type="evidence" value="ECO:0007669"/>
    <property type="project" value="UniProtKB-KW"/>
</dbReference>
<keyword evidence="6" id="KW-0347">Helicase</keyword>
<evidence type="ECO:0000256" key="2">
    <source>
        <dbReference type="ARBA" id="ARBA00009046"/>
    </source>
</evidence>
<evidence type="ECO:0000256" key="6">
    <source>
        <dbReference type="ARBA" id="ARBA00022806"/>
    </source>
</evidence>
<dbReference type="Proteomes" id="UP000324162">
    <property type="component" value="Unassembled WGS sequence"/>
</dbReference>
<accession>A0AB73BFH9</accession>
<dbReference type="InterPro" id="IPR048823">
    <property type="entry name" value="Cas3_I-F_Cas2"/>
</dbReference>
<evidence type="ECO:0000313" key="10">
    <source>
        <dbReference type="EMBL" id="KAA1159410.1"/>
    </source>
</evidence>
<dbReference type="PROSITE" id="PS51643">
    <property type="entry name" value="HD_CAS3"/>
    <property type="match status" value="1"/>
</dbReference>
<organism evidence="10 11">
    <name type="scientific">Pseudoalteromonas fuliginea</name>
    <dbReference type="NCBI Taxonomy" id="1872678"/>
    <lineage>
        <taxon>Bacteria</taxon>
        <taxon>Pseudomonadati</taxon>
        <taxon>Pseudomonadota</taxon>
        <taxon>Gammaproteobacteria</taxon>
        <taxon>Alteromonadales</taxon>
        <taxon>Pseudoalteromonadaceae</taxon>
        <taxon>Pseudoalteromonas</taxon>
    </lineage>
</organism>
<evidence type="ECO:0000256" key="5">
    <source>
        <dbReference type="ARBA" id="ARBA00022801"/>
    </source>
</evidence>
<dbReference type="EMBL" id="SEUK01000051">
    <property type="protein sequence ID" value="KAA1159410.1"/>
    <property type="molecule type" value="Genomic_DNA"/>
</dbReference>
<sequence>MMVTFVSQCEKNALKKTRRVLDAFANRIGDNTWQTLITEDGLFTVKKMLRQTASKSTAVSCHWIRSRSRSQLLWVVGNKLKFNAQGIVPVNYTKLDLSHKEWENGWELNEAIMLASSLAGLFHDFGKANDLFQQKLAGKTQSKSEPYRHEWVSLRLFEAFIKELTDQEWLTKLVEINQQSNATQAENKIHKILFKDNGKHQNPFNSFGDNTQFGKLVAWLIVSHHRLPYPQVNPVKLDEAEHWLTKCFDCHWNSKNAENLADIEPSVINANWRFVHGTPLLSKTWQNKASEIAKRALSYHKLSKKTDWLNQRFVSHLSRLSLMLADHYYSSLELKDSKMKWRDNSYQANANTDRKTNQLKQKLDEHNIGVAHNAFLFAKNLPALKYTLPALAQHRLFSQSAKDRKYQWQDKVFKASKEFAKTSEKQGFFGINMASTGCGKTMANARVMYALANEREGCRFSVALGLRTLTLQTGDAYRDLLKLGDDELAVLIGSNAVKLLHQLNKEDGKLAKPDHGSESAEDFFEQLYVSYEGQIYDGRLKHWLKGNPKLEQLISAPILVSTIDHLMPATESKRGGKQIAPMLRLLTSDLILDEPDDFGLEDLPALCRLVNWAGMLGSRVLLSSATLPPALISALYNAYVSGRKHYNQANFPHNSNTGIVCAWFDENKSEVELINNKEGFKQKNNIFIESRLKKLTANSKVLRKGKIVNIELPDTDNSDSADQNLTGQNIDERNQQVFQNVADIIHQQIYELHNQHHVTHSSGKKVSIGVVRMANINPMIAVTKILLAMPPRANYQFHFCIYHSQFPLALRSYKESRLDKTLTRYDEQALWQQPEIANILKADGLNKTSTGNHVFIVVGTSVVEVGRDHDYDWAIAEPSSLRSIIQLAGRIQRHRQVSPTVANVVMLNQNIRALKGEKVAYCKPGFETPELPLNSKDLNELLTTELDNISAIPRIVEPKEIKADDFKKSKKGNSIANAANLLSVQEHRSLRVTLDVMGGDLKHKDFYNSIKPASLWWNENPAIDWSAEFIHQTEFRKSQPQEEFILRLEESETLTWSQIDDTRYPPVYLEQSNRFIDENQLIELAQGNHWWFNLSVEKTYQIFADKVDKSLQQVSETFGVIGLREPSKEQEQELNWHWHEQLGVFDIK</sequence>
<dbReference type="InterPro" id="IPR027417">
    <property type="entry name" value="P-loop_NTPase"/>
</dbReference>